<evidence type="ECO:0000313" key="9">
    <source>
        <dbReference type="Proteomes" id="UP000006671"/>
    </source>
</evidence>
<keyword evidence="4" id="KW-0807">Transducer</keyword>
<evidence type="ECO:0000256" key="2">
    <source>
        <dbReference type="ARBA" id="ARBA00022741"/>
    </source>
</evidence>
<dbReference type="FunFam" id="3.40.50.300:FF:000692">
    <property type="entry name" value="Guanine nucleotide-binding protein subunit alpha"/>
    <property type="match status" value="1"/>
</dbReference>
<dbReference type="InterPro" id="IPR027417">
    <property type="entry name" value="P-loop_NTPase"/>
</dbReference>
<dbReference type="SUPFAM" id="SSF47895">
    <property type="entry name" value="Transducin (alpha subunit), insertion domain"/>
    <property type="match status" value="1"/>
</dbReference>
<dbReference type="GO" id="GO:0031683">
    <property type="term" value="F:G-protein beta/gamma-subunit complex binding"/>
    <property type="evidence" value="ECO:0007669"/>
    <property type="project" value="InterPro"/>
</dbReference>
<dbReference type="Pfam" id="PF00503">
    <property type="entry name" value="G-alpha"/>
    <property type="match status" value="1"/>
</dbReference>
<dbReference type="KEGG" id="ngr:NAEGRDRAFT_65415"/>
<dbReference type="PROSITE" id="PS51882">
    <property type="entry name" value="G_ALPHA"/>
    <property type="match status" value="1"/>
</dbReference>
<evidence type="ECO:0000256" key="7">
    <source>
        <dbReference type="SAM" id="MobiDB-lite"/>
    </source>
</evidence>
<dbReference type="SUPFAM" id="SSF52540">
    <property type="entry name" value="P-loop containing nucleoside triphosphate hydrolases"/>
    <property type="match status" value="2"/>
</dbReference>
<feature type="binding site" evidence="5">
    <location>
        <begin position="270"/>
        <end position="274"/>
    </location>
    <ligand>
        <name>GTP</name>
        <dbReference type="ChEBI" id="CHEBI:37565"/>
    </ligand>
</feature>
<protein>
    <submittedName>
        <fullName evidence="8">Predicted protein</fullName>
    </submittedName>
</protein>
<dbReference type="GO" id="GO:0001664">
    <property type="term" value="F:G protein-coupled receptor binding"/>
    <property type="evidence" value="ECO:0007669"/>
    <property type="project" value="TreeGrafter"/>
</dbReference>
<evidence type="ECO:0000256" key="6">
    <source>
        <dbReference type="PIRSR" id="PIRSR601019-2"/>
    </source>
</evidence>
<dbReference type="PANTHER" id="PTHR10218">
    <property type="entry name" value="GTP-BINDING PROTEIN ALPHA SUBUNIT"/>
    <property type="match status" value="1"/>
</dbReference>
<accession>D2V9E7</accession>
<keyword evidence="6" id="KW-0460">Magnesium</keyword>
<feature type="compositionally biased region" description="Polar residues" evidence="7">
    <location>
        <begin position="112"/>
        <end position="122"/>
    </location>
</feature>
<evidence type="ECO:0000313" key="8">
    <source>
        <dbReference type="EMBL" id="EFC46448.1"/>
    </source>
</evidence>
<evidence type="ECO:0000256" key="1">
    <source>
        <dbReference type="ARBA" id="ARBA00022723"/>
    </source>
</evidence>
<keyword evidence="3 5" id="KW-0342">GTP-binding</keyword>
<dbReference type="STRING" id="5762.D2V9E7"/>
<dbReference type="InterPro" id="IPR001019">
    <property type="entry name" value="Gprotein_alpha_su"/>
</dbReference>
<dbReference type="PRINTS" id="PR00318">
    <property type="entry name" value="GPROTEINA"/>
</dbReference>
<dbReference type="GO" id="GO:0007188">
    <property type="term" value="P:adenylate cyclase-modulating G protein-coupled receptor signaling pathway"/>
    <property type="evidence" value="ECO:0007669"/>
    <property type="project" value="TreeGrafter"/>
</dbReference>
<dbReference type="GO" id="GO:0046872">
    <property type="term" value="F:metal ion binding"/>
    <property type="evidence" value="ECO:0007669"/>
    <property type="project" value="UniProtKB-KW"/>
</dbReference>
<dbReference type="Gene3D" id="3.40.50.300">
    <property type="entry name" value="P-loop containing nucleotide triphosphate hydrolases"/>
    <property type="match status" value="2"/>
</dbReference>
<dbReference type="GO" id="GO:0005834">
    <property type="term" value="C:heterotrimeric G-protein complex"/>
    <property type="evidence" value="ECO:0007669"/>
    <property type="project" value="TreeGrafter"/>
</dbReference>
<dbReference type="Gene3D" id="1.10.400.10">
    <property type="entry name" value="GI Alpha 1, domain 2-like"/>
    <property type="match status" value="1"/>
</dbReference>
<name>D2V9E7_NAEGR</name>
<feature type="compositionally biased region" description="Gly residues" evidence="7">
    <location>
        <begin position="138"/>
        <end position="151"/>
    </location>
</feature>
<feature type="binding site" evidence="5">
    <location>
        <begin position="340"/>
        <end position="343"/>
    </location>
    <ligand>
        <name>GTP</name>
        <dbReference type="ChEBI" id="CHEBI:37565"/>
    </ligand>
</feature>
<gene>
    <name evidence="8" type="ORF">NAEGRDRAFT_65415</name>
</gene>
<feature type="region of interest" description="Disordered" evidence="7">
    <location>
        <begin position="99"/>
        <end position="163"/>
    </location>
</feature>
<dbReference type="GeneID" id="8851219"/>
<dbReference type="GO" id="GO:0003924">
    <property type="term" value="F:GTPase activity"/>
    <property type="evidence" value="ECO:0007669"/>
    <property type="project" value="InterPro"/>
</dbReference>
<dbReference type="eggNOG" id="KOG0082">
    <property type="taxonomic scope" value="Eukaryota"/>
</dbReference>
<dbReference type="GO" id="GO:0005525">
    <property type="term" value="F:GTP binding"/>
    <property type="evidence" value="ECO:0007669"/>
    <property type="project" value="UniProtKB-KW"/>
</dbReference>
<dbReference type="InterPro" id="IPR011025">
    <property type="entry name" value="GproteinA_insert"/>
</dbReference>
<feature type="binding site" evidence="6">
    <location>
        <position position="231"/>
    </location>
    <ligand>
        <name>Mg(2+)</name>
        <dbReference type="ChEBI" id="CHEBI:18420"/>
    </ligand>
</feature>
<evidence type="ECO:0000256" key="3">
    <source>
        <dbReference type="ARBA" id="ARBA00023134"/>
    </source>
</evidence>
<dbReference type="Proteomes" id="UP000006671">
    <property type="component" value="Unassembled WGS sequence"/>
</dbReference>
<keyword evidence="9" id="KW-1185">Reference proteome</keyword>
<sequence>MLRSTGDRSEVDLDEMLEQDQAKILLFGSGDSGKTTLLKQIHGMTFSKYYNPTRLVGSIVQDILKNVRLVCERCIEGGQISQEEFSQCDYIIQIAKSTNSTSTPKKSTSTTQDSPLPSSPINTPDKRSSYGANASSPVGGGGHGASPGSGAGSPSRMNNLVSKMDDDLPDKILRLLNHSEIFRKTVESCRENERLSDGIEHFLLNSSNLRRVCEFNYVPSIADIVYSRQKTVGLIETSIRYHEVDGFPKKEIHNFNDLEKQFPRTLKLVDTGGQSSERRKYKNVSFSSVRACVFVVNMSGFTKSLYENENVNDLIDSIELFKELFNQPFYENVPILLLFNKMDMFSYQIQKGKDLSSLFPEFDNNATILEEKVDNSLKFLFKKYKDTLNSNPIRVQYMPTALTDLKDAQKVFERVMELSELLTCPERNNEMTSNDKKKCTIM</sequence>
<dbReference type="SMART" id="SM00275">
    <property type="entry name" value="G_alpha"/>
    <property type="match status" value="1"/>
</dbReference>
<evidence type="ECO:0000256" key="4">
    <source>
        <dbReference type="ARBA" id="ARBA00023224"/>
    </source>
</evidence>
<reference evidence="8 9" key="1">
    <citation type="journal article" date="2010" name="Cell">
        <title>The genome of Naegleria gruberi illuminates early eukaryotic versatility.</title>
        <authorList>
            <person name="Fritz-Laylin L.K."/>
            <person name="Prochnik S.E."/>
            <person name="Ginger M.L."/>
            <person name="Dacks J.B."/>
            <person name="Carpenter M.L."/>
            <person name="Field M.C."/>
            <person name="Kuo A."/>
            <person name="Paredez A."/>
            <person name="Chapman J."/>
            <person name="Pham J."/>
            <person name="Shu S."/>
            <person name="Neupane R."/>
            <person name="Cipriano M."/>
            <person name="Mancuso J."/>
            <person name="Tu H."/>
            <person name="Salamov A."/>
            <person name="Lindquist E."/>
            <person name="Shapiro H."/>
            <person name="Lucas S."/>
            <person name="Grigoriev I.V."/>
            <person name="Cande W.Z."/>
            <person name="Fulton C."/>
            <person name="Rokhsar D.S."/>
            <person name="Dawson S.C."/>
        </authorList>
    </citation>
    <scope>NUCLEOTIDE SEQUENCE [LARGE SCALE GENOMIC DNA]</scope>
    <source>
        <strain evidence="8 9">NEG-M</strain>
    </source>
</reference>
<organism evidence="9">
    <name type="scientific">Naegleria gruberi</name>
    <name type="common">Amoeba</name>
    <dbReference type="NCBI Taxonomy" id="5762"/>
    <lineage>
        <taxon>Eukaryota</taxon>
        <taxon>Discoba</taxon>
        <taxon>Heterolobosea</taxon>
        <taxon>Tetramitia</taxon>
        <taxon>Eutetramitia</taxon>
        <taxon>Vahlkampfiidae</taxon>
        <taxon>Naegleria</taxon>
    </lineage>
</organism>
<proteinExistence type="predicted"/>
<keyword evidence="2 5" id="KW-0547">Nucleotide-binding</keyword>
<keyword evidence="1 6" id="KW-0479">Metal-binding</keyword>
<dbReference type="InParanoid" id="D2V9E7"/>
<dbReference type="AlphaFoldDB" id="D2V9E7"/>
<dbReference type="RefSeq" id="XP_002679192.1">
    <property type="nucleotide sequence ID" value="XM_002679146.1"/>
</dbReference>
<feature type="compositionally biased region" description="Low complexity" evidence="7">
    <location>
        <begin position="99"/>
        <end position="111"/>
    </location>
</feature>
<evidence type="ECO:0000256" key="5">
    <source>
        <dbReference type="PIRSR" id="PIRSR601019-1"/>
    </source>
</evidence>
<dbReference type="OrthoDB" id="5817230at2759"/>
<dbReference type="GO" id="GO:0005737">
    <property type="term" value="C:cytoplasm"/>
    <property type="evidence" value="ECO:0007669"/>
    <property type="project" value="TreeGrafter"/>
</dbReference>
<dbReference type="PANTHER" id="PTHR10218:SF302">
    <property type="entry name" value="GUANINE NUCLEOTIDE-BINDING PROTEIN ALPHA-5 SUBUNIT"/>
    <property type="match status" value="1"/>
</dbReference>
<dbReference type="VEuPathDB" id="AmoebaDB:NAEGRDRAFT_65415"/>
<dbReference type="EMBL" id="GG738858">
    <property type="protein sequence ID" value="EFC46448.1"/>
    <property type="molecule type" value="Genomic_DNA"/>
</dbReference>